<gene>
    <name evidence="1" type="ORF">MSG_01795</name>
</gene>
<sequence length="226" mass="24344">MEISGELAEISSYKGFFALTVNGCGATGWHPVRQDYADGFADLIDATARRYHTTDLRIGASLVHLGHASRLWSPVLACALAHGVVPDLRDLQRADDGAQLRMPEPVAAPDAEVSARSLYRIVVHQHMRPFADGLRVKLAPALLAGNIASALVGASRALLAARPDLRARIVEMTDSLLETGVLAGSGVLTDSHLGFARESCCLFYRLPGRSVCGDCVFRRAPRSSRR</sequence>
<dbReference type="InterPro" id="IPR024726">
    <property type="entry name" value="FhuF_C"/>
</dbReference>
<keyword evidence="2" id="KW-1185">Reference proteome</keyword>
<name>A0A1Z4EG55_9MYCO</name>
<accession>A0A1Z4EG55</accession>
<dbReference type="OrthoDB" id="3290158at2"/>
<dbReference type="KEGG" id="mshg:MSG_01795"/>
<dbReference type="Proteomes" id="UP000217736">
    <property type="component" value="Chromosome"/>
</dbReference>
<dbReference type="Pfam" id="PF11575">
    <property type="entry name" value="FhuF_C"/>
    <property type="match status" value="1"/>
</dbReference>
<organism evidence="1 2">
    <name type="scientific">Mycobacterium shigaense</name>
    <dbReference type="NCBI Taxonomy" id="722731"/>
    <lineage>
        <taxon>Bacteria</taxon>
        <taxon>Bacillati</taxon>
        <taxon>Actinomycetota</taxon>
        <taxon>Actinomycetes</taxon>
        <taxon>Mycobacteriales</taxon>
        <taxon>Mycobacteriaceae</taxon>
        <taxon>Mycobacterium</taxon>
        <taxon>Mycobacterium simiae complex</taxon>
    </lineage>
</organism>
<dbReference type="RefSeq" id="WP_096438886.1">
    <property type="nucleotide sequence ID" value="NZ_AP018164.1"/>
</dbReference>
<reference evidence="2" key="1">
    <citation type="submission" date="2017-06" db="EMBL/GenBank/DDBJ databases">
        <title>Complete Genome Sequence of Mycobacterium shigaense.</title>
        <authorList>
            <person name="Fukano H."/>
            <person name="Yoshida M."/>
            <person name="Kazumi Y."/>
            <person name="Ogura Y."/>
            <person name="Mitarai S."/>
            <person name="Hayashi T."/>
            <person name="Hoshino Y."/>
        </authorList>
    </citation>
    <scope>NUCLEOTIDE SEQUENCE [LARGE SCALE GENOMIC DNA]</scope>
    <source>
        <strain evidence="2">UN-152</strain>
    </source>
</reference>
<evidence type="ECO:0000313" key="2">
    <source>
        <dbReference type="Proteomes" id="UP000217736"/>
    </source>
</evidence>
<evidence type="ECO:0000313" key="1">
    <source>
        <dbReference type="EMBL" id="BAX91948.1"/>
    </source>
</evidence>
<dbReference type="EMBL" id="AP018164">
    <property type="protein sequence ID" value="BAX91948.1"/>
    <property type="molecule type" value="Genomic_DNA"/>
</dbReference>
<proteinExistence type="predicted"/>
<protein>
    <submittedName>
        <fullName evidence="1">Uncharacterized protein</fullName>
    </submittedName>
</protein>
<dbReference type="AlphaFoldDB" id="A0A1Z4EG55"/>
<dbReference type="GO" id="GO:0051537">
    <property type="term" value="F:2 iron, 2 sulfur cluster binding"/>
    <property type="evidence" value="ECO:0007669"/>
    <property type="project" value="InterPro"/>
</dbReference>